<dbReference type="Gene3D" id="3.40.50.620">
    <property type="entry name" value="HUPs"/>
    <property type="match status" value="1"/>
</dbReference>
<evidence type="ECO:0000256" key="3">
    <source>
        <dbReference type="ARBA" id="ARBA00014046"/>
    </source>
</evidence>
<dbReference type="KEGG" id="lau:G293_04495"/>
<feature type="site" description="Electron transfer via tryptophanyl radical" evidence="9">
    <location>
        <position position="363"/>
    </location>
</feature>
<dbReference type="GO" id="GO:0009416">
    <property type="term" value="P:response to light stimulus"/>
    <property type="evidence" value="ECO:0007669"/>
    <property type="project" value="TreeGrafter"/>
</dbReference>
<keyword evidence="12" id="KW-0456">Lyase</keyword>
<dbReference type="RefSeq" id="WP_047264484.1">
    <property type="nucleotide sequence ID" value="NZ_CP004021.1"/>
</dbReference>
<organism evidence="12 13">
    <name type="scientific">Candidatus Liberibacter africanus PTSAPSY</name>
    <dbReference type="NCBI Taxonomy" id="1277257"/>
    <lineage>
        <taxon>Bacteria</taxon>
        <taxon>Pseudomonadati</taxon>
        <taxon>Pseudomonadota</taxon>
        <taxon>Alphaproteobacteria</taxon>
        <taxon>Hyphomicrobiales</taxon>
        <taxon>Rhizobiaceae</taxon>
        <taxon>Liberibacter</taxon>
    </lineage>
</organism>
<dbReference type="InterPro" id="IPR014729">
    <property type="entry name" value="Rossmann-like_a/b/a_fold"/>
</dbReference>
<dbReference type="PROSITE" id="PS51645">
    <property type="entry name" value="PHR_CRY_ALPHA_BETA"/>
    <property type="match status" value="1"/>
</dbReference>
<dbReference type="PANTHER" id="PTHR11455">
    <property type="entry name" value="CRYPTOCHROME"/>
    <property type="match status" value="1"/>
</dbReference>
<evidence type="ECO:0000313" key="13">
    <source>
        <dbReference type="Proteomes" id="UP000035503"/>
    </source>
</evidence>
<gene>
    <name evidence="12" type="ORF">G293_04495</name>
</gene>
<dbReference type="GO" id="GO:0003677">
    <property type="term" value="F:DNA binding"/>
    <property type="evidence" value="ECO:0007669"/>
    <property type="project" value="TreeGrafter"/>
</dbReference>
<dbReference type="FunFam" id="1.10.579.10:FF:000003">
    <property type="entry name" value="Deoxyribodipyrimidine photo-lyase"/>
    <property type="match status" value="1"/>
</dbReference>
<dbReference type="GO" id="GO:0003904">
    <property type="term" value="F:deoxyribodipyrimidine photo-lyase activity"/>
    <property type="evidence" value="ECO:0007669"/>
    <property type="project" value="UniProtKB-EC"/>
</dbReference>
<accession>A0A0G3I3S2</accession>
<dbReference type="GO" id="GO:0000719">
    <property type="term" value="P:photoreactive repair"/>
    <property type="evidence" value="ECO:0007669"/>
    <property type="project" value="UniProtKB-ARBA"/>
</dbReference>
<dbReference type="PROSITE" id="PS00691">
    <property type="entry name" value="DNA_PHOTOLYASES_1_2"/>
    <property type="match status" value="1"/>
</dbReference>
<protein>
    <recommendedName>
        <fullName evidence="3">Deoxyribodipyrimidine photo-lyase</fullName>
        <ecNumber evidence="2">4.1.99.3</ecNumber>
    </recommendedName>
</protein>
<name>A0A0G3I3S2_LIBAF</name>
<dbReference type="InterPro" id="IPR006050">
    <property type="entry name" value="DNA_photolyase_N"/>
</dbReference>
<dbReference type="InterPro" id="IPR005101">
    <property type="entry name" value="Cryptochr/Photolyase_FAD-bd"/>
</dbReference>
<dbReference type="PANTHER" id="PTHR11455:SF9">
    <property type="entry name" value="CRYPTOCHROME CIRCADIAN CLOCK 5 ISOFORM X1"/>
    <property type="match status" value="1"/>
</dbReference>
<dbReference type="InterPro" id="IPR036134">
    <property type="entry name" value="Crypto/Photolyase_FAD-like_sf"/>
</dbReference>
<dbReference type="Gene3D" id="1.10.579.10">
    <property type="entry name" value="DNA Cyclobutane Dipyrimidine Photolyase, subunit A, domain 3"/>
    <property type="match status" value="1"/>
</dbReference>
<feature type="binding site" evidence="8">
    <location>
        <begin position="236"/>
        <end position="240"/>
    </location>
    <ligand>
        <name>FAD</name>
        <dbReference type="ChEBI" id="CHEBI:57692"/>
    </ligand>
</feature>
<evidence type="ECO:0000256" key="4">
    <source>
        <dbReference type="ARBA" id="ARBA00022630"/>
    </source>
</evidence>
<evidence type="ECO:0000256" key="10">
    <source>
        <dbReference type="RuleBase" id="RU004182"/>
    </source>
</evidence>
<evidence type="ECO:0000313" key="12">
    <source>
        <dbReference type="EMBL" id="AKK20514.1"/>
    </source>
</evidence>
<evidence type="ECO:0000256" key="7">
    <source>
        <dbReference type="ARBA" id="ARBA00033999"/>
    </source>
</evidence>
<evidence type="ECO:0000256" key="5">
    <source>
        <dbReference type="ARBA" id="ARBA00022827"/>
    </source>
</evidence>
<dbReference type="Pfam" id="PF00875">
    <property type="entry name" value="DNA_photolyase"/>
    <property type="match status" value="1"/>
</dbReference>
<dbReference type="NCBIfam" id="NF007955">
    <property type="entry name" value="PRK10674.1"/>
    <property type="match status" value="1"/>
</dbReference>
<dbReference type="InterPro" id="IPR036155">
    <property type="entry name" value="Crypto/Photolyase_N_sf"/>
</dbReference>
<comment type="similarity">
    <text evidence="10">Belongs to the DNA photolyase family.</text>
</comment>
<feature type="site" description="Electron transfer via tryptophanyl radical" evidence="9">
    <location>
        <position position="386"/>
    </location>
</feature>
<keyword evidence="6 10" id="KW-0157">Chromophore</keyword>
<dbReference type="STRING" id="1277257.G293_04495"/>
<evidence type="ECO:0000256" key="8">
    <source>
        <dbReference type="PIRSR" id="PIRSR602081-1"/>
    </source>
</evidence>
<dbReference type="PATRIC" id="fig|1277257.4.peg.972"/>
<evidence type="ECO:0000256" key="6">
    <source>
        <dbReference type="ARBA" id="ARBA00022991"/>
    </source>
</evidence>
<evidence type="ECO:0000256" key="9">
    <source>
        <dbReference type="PIRSR" id="PIRSR602081-2"/>
    </source>
</evidence>
<feature type="site" description="Electron transfer via tryptophanyl radical" evidence="9">
    <location>
        <position position="310"/>
    </location>
</feature>
<dbReference type="EC" id="4.1.99.3" evidence="2"/>
<evidence type="ECO:0000259" key="11">
    <source>
        <dbReference type="PROSITE" id="PS51645"/>
    </source>
</evidence>
<dbReference type="PROSITE" id="PS00394">
    <property type="entry name" value="DNA_PHOTOLYASES_1_1"/>
    <property type="match status" value="1"/>
</dbReference>
<comment type="catalytic activity">
    <reaction evidence="7">
        <text>cyclobutadipyrimidine (in DNA) = 2 pyrimidine residues (in DNA).</text>
        <dbReference type="EC" id="4.1.99.3"/>
    </reaction>
</comment>
<proteinExistence type="inferred from homology"/>
<dbReference type="SUPFAM" id="SSF52425">
    <property type="entry name" value="Cryptochrome/photolyase, N-terminal domain"/>
    <property type="match status" value="1"/>
</dbReference>
<feature type="binding site" evidence="8">
    <location>
        <position position="275"/>
    </location>
    <ligand>
        <name>FAD</name>
        <dbReference type="ChEBI" id="CHEBI:57692"/>
    </ligand>
</feature>
<dbReference type="EMBL" id="CP004021">
    <property type="protein sequence ID" value="AKK20514.1"/>
    <property type="molecule type" value="Genomic_DNA"/>
</dbReference>
<reference evidence="12 13" key="1">
    <citation type="journal article" date="2015" name="Genome Announc.">
        <title>Complete Genome Sequence of 'Candidatus Liberibacter africanus,' a Bacterium Associated with Citrus Huanglongbing.</title>
        <authorList>
            <person name="Lin H."/>
            <person name="Pietersen G."/>
            <person name="Han C."/>
            <person name="Read D.A."/>
            <person name="Lou B."/>
            <person name="Gupta G."/>
            <person name="Civerolo E.L."/>
        </authorList>
    </citation>
    <scope>NUCLEOTIDE SEQUENCE [LARGE SCALE GENOMIC DNA]</scope>
    <source>
        <strain evidence="12 13">PTSAPSY</strain>
    </source>
</reference>
<evidence type="ECO:0000256" key="1">
    <source>
        <dbReference type="ARBA" id="ARBA00001932"/>
    </source>
</evidence>
<feature type="binding site" evidence="8">
    <location>
        <begin position="376"/>
        <end position="378"/>
    </location>
    <ligand>
        <name>FAD</name>
        <dbReference type="ChEBI" id="CHEBI:57692"/>
    </ligand>
</feature>
<comment type="cofactor">
    <cofactor evidence="8">
        <name>FAD</name>
        <dbReference type="ChEBI" id="CHEBI:57692"/>
    </cofactor>
    <text evidence="8">Binds 1 FAD per subunit.</text>
</comment>
<keyword evidence="13" id="KW-1185">Reference proteome</keyword>
<dbReference type="InterPro" id="IPR002081">
    <property type="entry name" value="Cryptochrome/DNA_photolyase_1"/>
</dbReference>
<dbReference type="AlphaFoldDB" id="A0A0G3I3S2"/>
<sequence>MKVHLVWLRNDLRITDNKALYAACHNQNAKVIAVFIATPKQWLQHRMSARQANFIYTNLIQVQRSLALRGIFFEYHQCDYFIDMIEWLDSYCLQKKVTDFFYNRQYEINEARRDAILEKRLKNRVVCQSFDDSVLFPPGSILNNAGQMYKIYTPFRTAFIKKLAQANLSSLAAPVIRQTGPVNIEKIPQFFNYSFQEVDPMFPIGEQNALCILREFCKQKVQDYVKHRDIPAIQGTSKLSPYLSIGVLSPRQCWNRLKKEFVDLLIQPNSGAFSWLNELIWREFYRHLMALYPSICKGIPFILWTEKIAWNNNPNDIQAWKQGLTGFPIIDAAMRQLNTIGWMHNRLRMITASFLVKDLLIDWRIGEKYFMSQLLDGDFASNNGGWQWAASTGNDSVPYFRIFNPTTQGKKFDPQGIFIRYWLPELKTVPEKYIHTPHNWINGKDSTLNYPLPIIDHKEARDRALNQYYTAKKFDTND</sequence>
<dbReference type="OrthoDB" id="9772484at2"/>
<feature type="domain" description="Photolyase/cryptochrome alpha/beta" evidence="11">
    <location>
        <begin position="2"/>
        <end position="135"/>
    </location>
</feature>
<dbReference type="GO" id="GO:0071949">
    <property type="term" value="F:FAD binding"/>
    <property type="evidence" value="ECO:0007669"/>
    <property type="project" value="TreeGrafter"/>
</dbReference>
<dbReference type="PRINTS" id="PR00147">
    <property type="entry name" value="DNAPHOTLYASE"/>
</dbReference>
<dbReference type="SUPFAM" id="SSF48173">
    <property type="entry name" value="Cryptochrome/photolyase FAD-binding domain"/>
    <property type="match status" value="1"/>
</dbReference>
<feature type="binding site" evidence="8">
    <location>
        <position position="224"/>
    </location>
    <ligand>
        <name>FAD</name>
        <dbReference type="ChEBI" id="CHEBI:57692"/>
    </ligand>
</feature>
<evidence type="ECO:0000256" key="2">
    <source>
        <dbReference type="ARBA" id="ARBA00013149"/>
    </source>
</evidence>
<feature type="binding site" evidence="8">
    <location>
        <begin position="278"/>
        <end position="285"/>
    </location>
    <ligand>
        <name>FAD</name>
        <dbReference type="ChEBI" id="CHEBI:57692"/>
    </ligand>
</feature>
<dbReference type="Proteomes" id="UP000035503">
    <property type="component" value="Chromosome"/>
</dbReference>
<comment type="cofactor">
    <cofactor evidence="1">
        <name>(6R)-5,10-methylene-5,6,7,8-tetrahydrofolate</name>
        <dbReference type="ChEBI" id="CHEBI:15636"/>
    </cofactor>
</comment>
<dbReference type="Pfam" id="PF03441">
    <property type="entry name" value="FAD_binding_7"/>
    <property type="match status" value="1"/>
</dbReference>
<keyword evidence="4 8" id="KW-0285">Flavoprotein</keyword>
<dbReference type="Gene3D" id="1.25.40.80">
    <property type="match status" value="1"/>
</dbReference>
<dbReference type="InterPro" id="IPR018394">
    <property type="entry name" value="DNA_photolyase_1_CS_C"/>
</dbReference>
<keyword evidence="5 8" id="KW-0274">FAD</keyword>